<evidence type="ECO:0000313" key="1">
    <source>
        <dbReference type="EMBL" id="KAJ9702407.1"/>
    </source>
</evidence>
<name>A0AA39A7N5_VITRO</name>
<sequence>MGIKLWPNSGGKSIRLGDCNSGSKWRLLWRKIKQENKKIFHDSTPPSRLASYDMDSYSQNFDQGPGWTDPENRFRTFSARFAVPSKILQDNDFMDRY</sequence>
<dbReference type="PANTHER" id="PTHR33168">
    <property type="entry name" value="STRESS INDUCED PROTEIN-RELATED"/>
    <property type="match status" value="1"/>
</dbReference>
<protein>
    <submittedName>
        <fullName evidence="1">Uncharacterized protein</fullName>
    </submittedName>
</protein>
<accession>A0AA39A7N5</accession>
<reference evidence="1 2" key="1">
    <citation type="journal article" date="2023" name="BMC Biotechnol.">
        <title>Vitis rotundifolia cv Carlos genome sequencing.</title>
        <authorList>
            <person name="Huff M."/>
            <person name="Hulse-Kemp A."/>
            <person name="Scheffler B."/>
            <person name="Youngblood R."/>
            <person name="Simpson S."/>
            <person name="Babiker E."/>
            <person name="Staton M."/>
        </authorList>
    </citation>
    <scope>NUCLEOTIDE SEQUENCE [LARGE SCALE GENOMIC DNA]</scope>
    <source>
        <tissue evidence="1">Leaf</tissue>
    </source>
</reference>
<gene>
    <name evidence="1" type="ORF">PVL29_004240</name>
</gene>
<keyword evidence="2" id="KW-1185">Reference proteome</keyword>
<evidence type="ECO:0000313" key="2">
    <source>
        <dbReference type="Proteomes" id="UP001168098"/>
    </source>
</evidence>
<dbReference type="AlphaFoldDB" id="A0AA39A7N5"/>
<organism evidence="1 2">
    <name type="scientific">Vitis rotundifolia</name>
    <name type="common">Muscadine grape</name>
    <dbReference type="NCBI Taxonomy" id="103349"/>
    <lineage>
        <taxon>Eukaryota</taxon>
        <taxon>Viridiplantae</taxon>
        <taxon>Streptophyta</taxon>
        <taxon>Embryophyta</taxon>
        <taxon>Tracheophyta</taxon>
        <taxon>Spermatophyta</taxon>
        <taxon>Magnoliopsida</taxon>
        <taxon>eudicotyledons</taxon>
        <taxon>Gunneridae</taxon>
        <taxon>Pentapetalae</taxon>
        <taxon>rosids</taxon>
        <taxon>Vitales</taxon>
        <taxon>Vitaceae</taxon>
        <taxon>Viteae</taxon>
        <taxon>Vitis</taxon>
    </lineage>
</organism>
<dbReference type="Proteomes" id="UP001168098">
    <property type="component" value="Unassembled WGS sequence"/>
</dbReference>
<comment type="caution">
    <text evidence="1">The sequence shown here is derived from an EMBL/GenBank/DDBJ whole genome shotgun (WGS) entry which is preliminary data.</text>
</comment>
<dbReference type="EMBL" id="JARBHA010000004">
    <property type="protein sequence ID" value="KAJ9702407.1"/>
    <property type="molecule type" value="Genomic_DNA"/>
</dbReference>
<proteinExistence type="predicted"/>